<feature type="transmembrane region" description="Helical" evidence="2">
    <location>
        <begin position="12"/>
        <end position="36"/>
    </location>
</feature>
<evidence type="ECO:0000256" key="1">
    <source>
        <dbReference type="SAM" id="MobiDB-lite"/>
    </source>
</evidence>
<dbReference type="PANTHER" id="PTHR36183:SF2">
    <property type="entry name" value="BETA-GLUCURONIDASE C-TERMINAL DOMAIN-CONTAINING PROTEIN"/>
    <property type="match status" value="1"/>
</dbReference>
<dbReference type="InterPro" id="IPR031728">
    <property type="entry name" value="GlcAase_C"/>
</dbReference>
<proteinExistence type="predicted"/>
<comment type="caution">
    <text evidence="4">The sequence shown here is derived from an EMBL/GenBank/DDBJ whole genome shotgun (WGS) entry which is preliminary data.</text>
</comment>
<organism evidence="4 5">
    <name type="scientific">Aureobasidium pullulans</name>
    <name type="common">Black yeast</name>
    <name type="synonym">Pullularia pullulans</name>
    <dbReference type="NCBI Taxonomy" id="5580"/>
    <lineage>
        <taxon>Eukaryota</taxon>
        <taxon>Fungi</taxon>
        <taxon>Dikarya</taxon>
        <taxon>Ascomycota</taxon>
        <taxon>Pezizomycotina</taxon>
        <taxon>Dothideomycetes</taxon>
        <taxon>Dothideomycetidae</taxon>
        <taxon>Dothideales</taxon>
        <taxon>Saccotheciaceae</taxon>
        <taxon>Aureobasidium</taxon>
    </lineage>
</organism>
<evidence type="ECO:0000313" key="4">
    <source>
        <dbReference type="EMBL" id="THY25303.1"/>
    </source>
</evidence>
<dbReference type="Proteomes" id="UP000306584">
    <property type="component" value="Unassembled WGS sequence"/>
</dbReference>
<dbReference type="Pfam" id="PF16862">
    <property type="entry name" value="Glyco_hydro_79C"/>
    <property type="match status" value="1"/>
</dbReference>
<keyword evidence="2" id="KW-1133">Transmembrane helix</keyword>
<dbReference type="InterPro" id="IPR052974">
    <property type="entry name" value="GH79_Enzymes"/>
</dbReference>
<keyword evidence="2" id="KW-0472">Membrane</keyword>
<dbReference type="AlphaFoldDB" id="A0A4V6TEU4"/>
<feature type="domain" description="Beta-glucuronidase C-terminal" evidence="3">
    <location>
        <begin position="428"/>
        <end position="533"/>
    </location>
</feature>
<dbReference type="PANTHER" id="PTHR36183">
    <property type="entry name" value="BETA-GLUCURONIDASE"/>
    <property type="match status" value="1"/>
</dbReference>
<gene>
    <name evidence="4" type="ORF">D6D01_05119</name>
</gene>
<feature type="region of interest" description="Disordered" evidence="1">
    <location>
        <begin position="547"/>
        <end position="574"/>
    </location>
</feature>
<protein>
    <recommendedName>
        <fullName evidence="3">Beta-glucuronidase C-terminal domain-containing protein</fullName>
    </recommendedName>
</protein>
<keyword evidence="2" id="KW-0812">Transmembrane</keyword>
<evidence type="ECO:0000256" key="2">
    <source>
        <dbReference type="SAM" id="Phobius"/>
    </source>
</evidence>
<accession>A0A4V6TEU4</accession>
<feature type="compositionally biased region" description="Low complexity" evidence="1">
    <location>
        <begin position="563"/>
        <end position="574"/>
    </location>
</feature>
<dbReference type="Gene3D" id="3.20.20.80">
    <property type="entry name" value="Glycosidases"/>
    <property type="match status" value="1"/>
</dbReference>
<reference evidence="4 5" key="1">
    <citation type="submission" date="2018-10" db="EMBL/GenBank/DDBJ databases">
        <title>Fifty Aureobasidium pullulans genomes reveal a recombining polyextremotolerant generalist.</title>
        <authorList>
            <person name="Gostincar C."/>
            <person name="Turk M."/>
            <person name="Zajc J."/>
            <person name="Gunde-Cimerman N."/>
        </authorList>
    </citation>
    <scope>NUCLEOTIDE SEQUENCE [LARGE SCALE GENOMIC DNA]</scope>
    <source>
        <strain evidence="4 5">EXF-6604</strain>
    </source>
</reference>
<evidence type="ECO:0000259" key="3">
    <source>
        <dbReference type="Pfam" id="PF16862"/>
    </source>
</evidence>
<sequence length="640" mass="67643">MDRLRLFVGYSTFAYIMAINSLLLSASCFTIAHAAISLTPAANAPAASGISQVLSPSYAGLGIEPSNLFSFTGKDTPNQLSINLLQHLTNYSGAPPHLRLGGNTGDHMVWDASYDAFNLGKNPNQEETGPTPADGSVFGPGYLEALERFPKGMPITFQLNMAYDEGDYLDRIDEAAAAVIDGLNNTSLYSFEIGNEPDLYLQGWQMQRNGTWNGQIYTQQWLARAESVCNNVLKPRGMDCNFFEAAQTASTISTTFTLKDMVDAGISEDHNGTTYLSSWNQHDYFYFVGVSTYDITLNIMMDFDRTESQFQYWTTEIEYAHSTGIPYNLREMANVGPIGLKDVSNTFGAALWFLNFYCYGATLNISSVEMHMTDNSYSSPWQPIFMNGEAANVRPSYYAMAAMAQLIGSGNGTTRLAPLATENSHVRAYAGYANDDLSSLVIINAQQVNTSATDKGSTDFQISLPDYSGQTLFLSYLSAGGADAVSNVTWNGLSFEGDSIGSVSTAQDQSGQTVALDNNGAATITVRDSEAVIAHLGARLGSLPVTVSNSTSSGSGSSGSGSGSSKTSSASTSGAASTVSTSATASSTTGGVQAASASGSSSVASASASASGTAQSSSQMLTTDKTLLALLVALVCIFTS</sequence>
<name>A0A4V6TEU4_AURPU</name>
<dbReference type="SUPFAM" id="SSF51445">
    <property type="entry name" value="(Trans)glycosidases"/>
    <property type="match status" value="1"/>
</dbReference>
<dbReference type="InterPro" id="IPR017853">
    <property type="entry name" value="GH"/>
</dbReference>
<dbReference type="EMBL" id="QZBD01000184">
    <property type="protein sequence ID" value="THY25303.1"/>
    <property type="molecule type" value="Genomic_DNA"/>
</dbReference>
<evidence type="ECO:0000313" key="5">
    <source>
        <dbReference type="Proteomes" id="UP000306584"/>
    </source>
</evidence>
<dbReference type="PROSITE" id="PS51257">
    <property type="entry name" value="PROKAR_LIPOPROTEIN"/>
    <property type="match status" value="1"/>
</dbReference>